<evidence type="ECO:0000259" key="1">
    <source>
        <dbReference type="Pfam" id="PF13302"/>
    </source>
</evidence>
<dbReference type="GO" id="GO:0016747">
    <property type="term" value="F:acyltransferase activity, transferring groups other than amino-acyl groups"/>
    <property type="evidence" value="ECO:0007669"/>
    <property type="project" value="InterPro"/>
</dbReference>
<accession>A0A1H2U337</accession>
<keyword evidence="3" id="KW-1185">Reference proteome</keyword>
<evidence type="ECO:0000313" key="3">
    <source>
        <dbReference type="Proteomes" id="UP000199515"/>
    </source>
</evidence>
<dbReference type="AlphaFoldDB" id="A0A1H2U337"/>
<dbReference type="Proteomes" id="UP000199515">
    <property type="component" value="Unassembled WGS sequence"/>
</dbReference>
<protein>
    <submittedName>
        <fullName evidence="2">Protein N-acetyltransferase, RimJ/RimL family</fullName>
    </submittedName>
</protein>
<dbReference type="EMBL" id="FNON01000001">
    <property type="protein sequence ID" value="SDW50420.1"/>
    <property type="molecule type" value="Genomic_DNA"/>
</dbReference>
<dbReference type="InterPro" id="IPR016181">
    <property type="entry name" value="Acyl_CoA_acyltransferase"/>
</dbReference>
<reference evidence="2 3" key="1">
    <citation type="submission" date="2016-10" db="EMBL/GenBank/DDBJ databases">
        <authorList>
            <person name="de Groot N.N."/>
        </authorList>
    </citation>
    <scope>NUCLEOTIDE SEQUENCE [LARGE SCALE GENOMIC DNA]</scope>
    <source>
        <strain evidence="2 3">CPCC 202699</strain>
    </source>
</reference>
<dbReference type="Gene3D" id="3.40.630.30">
    <property type="match status" value="1"/>
</dbReference>
<name>A0A1H2U337_9PSEU</name>
<dbReference type="STRING" id="589385.SAMN05421504_101766"/>
<dbReference type="OrthoDB" id="3674918at2"/>
<keyword evidence="2" id="KW-0808">Transferase</keyword>
<gene>
    <name evidence="2" type="ORF">SAMN05421504_101766</name>
</gene>
<dbReference type="InterPro" id="IPR000182">
    <property type="entry name" value="GNAT_dom"/>
</dbReference>
<feature type="domain" description="N-acetyltransferase" evidence="1">
    <location>
        <begin position="4"/>
        <end position="122"/>
    </location>
</feature>
<evidence type="ECO:0000313" key="2">
    <source>
        <dbReference type="EMBL" id="SDW50420.1"/>
    </source>
</evidence>
<dbReference type="Pfam" id="PF13302">
    <property type="entry name" value="Acetyltransf_3"/>
    <property type="match status" value="1"/>
</dbReference>
<proteinExistence type="predicted"/>
<sequence>MRSLRIRLMRHEDIDDRVRLYTDGTVQRNTTHDAALIPAARLRAMHREWLDERWHERRMYRVSTGQDDLVGFTALYDIDWRSRTCHMGIMLVPRYQRRLGLLAAFSMYDYVYDVLNLRVVLHEVMSGVEMMFTGDQVRSLAQATSPDHCYTVGEHRTCYWWSQTKADHEAVRRRNAERGARVRRRLAQGA</sequence>
<dbReference type="SUPFAM" id="SSF55729">
    <property type="entry name" value="Acyl-CoA N-acyltransferases (Nat)"/>
    <property type="match status" value="1"/>
</dbReference>
<dbReference type="RefSeq" id="WP_091286579.1">
    <property type="nucleotide sequence ID" value="NZ_FNON01000001.1"/>
</dbReference>
<organism evidence="2 3">
    <name type="scientific">Amycolatopsis xylanica</name>
    <dbReference type="NCBI Taxonomy" id="589385"/>
    <lineage>
        <taxon>Bacteria</taxon>
        <taxon>Bacillati</taxon>
        <taxon>Actinomycetota</taxon>
        <taxon>Actinomycetes</taxon>
        <taxon>Pseudonocardiales</taxon>
        <taxon>Pseudonocardiaceae</taxon>
        <taxon>Amycolatopsis</taxon>
    </lineage>
</organism>